<dbReference type="InParanoid" id="F4WWN1"/>
<evidence type="ECO:0000256" key="8">
    <source>
        <dbReference type="ARBA" id="ARBA00023170"/>
    </source>
</evidence>
<dbReference type="GO" id="GO:0005886">
    <property type="term" value="C:plasma membrane"/>
    <property type="evidence" value="ECO:0007669"/>
    <property type="project" value="UniProtKB-SubCell"/>
</dbReference>
<evidence type="ECO:0000256" key="10">
    <source>
        <dbReference type="SAM" id="Phobius"/>
    </source>
</evidence>
<feature type="non-terminal residue" evidence="11">
    <location>
        <position position="1"/>
    </location>
</feature>
<dbReference type="InterPro" id="IPR004117">
    <property type="entry name" value="7tm6_olfct_rcpt"/>
</dbReference>
<protein>
    <recommendedName>
        <fullName evidence="13">Odorant receptor</fullName>
    </recommendedName>
</protein>
<keyword evidence="4 10" id="KW-0812">Transmembrane</keyword>
<sequence>EWTTLKTTDEINILRRYAGFSKRFMVTMTVLLILFLNFFGLFQFLPNFLDIIVPLNESRERHFSFLAEYFVDQKRYFYPILTHNLLAIYIGGITVISTGTMLMGFIFHICAMLQIARFTQRALDSFKESYFLLIGIGVVSLAINLLHIKYIFDRVRYDWNILKAQTELEIIRKYASYAKLFMIGFILLGFVTMLSCSFLPLIPSILDIVTPLNISRPRQLLFPGEYFVDQQKFFYVILLQVDVTIGLIIITLIATETLYVTYIQHVCGMFQIARFSEFLWSTLGISYSILLLIGITSLIMNLFCVILFSKKVNEIVLIGFFILGHIIYLFVGNYLGQILIDHSTDIFQNICNIQWYNAPLKTQKQILFIMQKTIKNYHIDVGGLFSPSLEGFTMVIKILFFNLCNSDNYIRI</sequence>
<dbReference type="GO" id="GO:0005549">
    <property type="term" value="F:odorant binding"/>
    <property type="evidence" value="ECO:0007669"/>
    <property type="project" value="InterPro"/>
</dbReference>
<keyword evidence="5" id="KW-0552">Olfaction</keyword>
<dbReference type="Proteomes" id="UP000007755">
    <property type="component" value="Unassembled WGS sequence"/>
</dbReference>
<evidence type="ECO:0000256" key="4">
    <source>
        <dbReference type="ARBA" id="ARBA00022692"/>
    </source>
</evidence>
<dbReference type="PANTHER" id="PTHR21137">
    <property type="entry name" value="ODORANT RECEPTOR"/>
    <property type="match status" value="1"/>
</dbReference>
<evidence type="ECO:0000256" key="9">
    <source>
        <dbReference type="ARBA" id="ARBA00023224"/>
    </source>
</evidence>
<reference evidence="11" key="1">
    <citation type="submission" date="2011-02" db="EMBL/GenBank/DDBJ databases">
        <title>The genome of the leaf-cutting ant Acromyrmex echinatior suggests key adaptations to social evolution and fungus farming.</title>
        <authorList>
            <person name="Nygaard S."/>
            <person name="Zhang G."/>
        </authorList>
    </citation>
    <scope>NUCLEOTIDE SEQUENCE</scope>
</reference>
<keyword evidence="9" id="KW-0807">Transducer</keyword>
<accession>F4WWN1</accession>
<dbReference type="EMBL" id="GL888412">
    <property type="protein sequence ID" value="EGI61353.1"/>
    <property type="molecule type" value="Genomic_DNA"/>
</dbReference>
<evidence type="ECO:0000256" key="1">
    <source>
        <dbReference type="ARBA" id="ARBA00004651"/>
    </source>
</evidence>
<feature type="transmembrane region" description="Helical" evidence="10">
    <location>
        <begin position="181"/>
        <end position="212"/>
    </location>
</feature>
<evidence type="ECO:0000256" key="2">
    <source>
        <dbReference type="ARBA" id="ARBA00022475"/>
    </source>
</evidence>
<keyword evidence="2" id="KW-1003">Cell membrane</keyword>
<feature type="transmembrane region" description="Helical" evidence="10">
    <location>
        <begin position="233"/>
        <end position="254"/>
    </location>
</feature>
<dbReference type="GO" id="GO:0007165">
    <property type="term" value="P:signal transduction"/>
    <property type="evidence" value="ECO:0007669"/>
    <property type="project" value="UniProtKB-KW"/>
</dbReference>
<gene>
    <name evidence="11" type="ORF">G5I_10348</name>
</gene>
<evidence type="ECO:0000313" key="11">
    <source>
        <dbReference type="EMBL" id="EGI61353.1"/>
    </source>
</evidence>
<evidence type="ECO:0000256" key="6">
    <source>
        <dbReference type="ARBA" id="ARBA00022989"/>
    </source>
</evidence>
<dbReference type="eggNOG" id="ENOG502TBUG">
    <property type="taxonomic scope" value="Eukaryota"/>
</dbReference>
<evidence type="ECO:0000256" key="3">
    <source>
        <dbReference type="ARBA" id="ARBA00022606"/>
    </source>
</evidence>
<evidence type="ECO:0000313" key="12">
    <source>
        <dbReference type="Proteomes" id="UP000007755"/>
    </source>
</evidence>
<feature type="transmembrane region" description="Helical" evidence="10">
    <location>
        <begin position="24"/>
        <end position="45"/>
    </location>
</feature>
<feature type="transmembrane region" description="Helical" evidence="10">
    <location>
        <begin position="315"/>
        <end position="335"/>
    </location>
</feature>
<name>F4WWN1_ACREC</name>
<keyword evidence="6 10" id="KW-1133">Transmembrane helix</keyword>
<evidence type="ECO:0000256" key="5">
    <source>
        <dbReference type="ARBA" id="ARBA00022725"/>
    </source>
</evidence>
<feature type="transmembrane region" description="Helical" evidence="10">
    <location>
        <begin position="285"/>
        <end position="308"/>
    </location>
</feature>
<comment type="subcellular location">
    <subcellularLocation>
        <location evidence="1">Cell membrane</location>
        <topology evidence="1">Multi-pass membrane protein</topology>
    </subcellularLocation>
</comment>
<dbReference type="AlphaFoldDB" id="F4WWN1"/>
<evidence type="ECO:0000256" key="7">
    <source>
        <dbReference type="ARBA" id="ARBA00023136"/>
    </source>
</evidence>
<dbReference type="Pfam" id="PF02949">
    <property type="entry name" value="7tm_6"/>
    <property type="match status" value="1"/>
</dbReference>
<feature type="transmembrane region" description="Helical" evidence="10">
    <location>
        <begin position="130"/>
        <end position="152"/>
    </location>
</feature>
<proteinExistence type="predicted"/>
<feature type="transmembrane region" description="Helical" evidence="10">
    <location>
        <begin position="86"/>
        <end position="109"/>
    </location>
</feature>
<dbReference type="OrthoDB" id="7696577at2759"/>
<dbReference type="GO" id="GO:0004984">
    <property type="term" value="F:olfactory receptor activity"/>
    <property type="evidence" value="ECO:0007669"/>
    <property type="project" value="InterPro"/>
</dbReference>
<keyword evidence="3" id="KW-0716">Sensory transduction</keyword>
<organism evidence="12">
    <name type="scientific">Acromyrmex echinatior</name>
    <name type="common">Panamanian leafcutter ant</name>
    <name type="synonym">Acromyrmex octospinosus echinatior</name>
    <dbReference type="NCBI Taxonomy" id="103372"/>
    <lineage>
        <taxon>Eukaryota</taxon>
        <taxon>Metazoa</taxon>
        <taxon>Ecdysozoa</taxon>
        <taxon>Arthropoda</taxon>
        <taxon>Hexapoda</taxon>
        <taxon>Insecta</taxon>
        <taxon>Pterygota</taxon>
        <taxon>Neoptera</taxon>
        <taxon>Endopterygota</taxon>
        <taxon>Hymenoptera</taxon>
        <taxon>Apocrita</taxon>
        <taxon>Aculeata</taxon>
        <taxon>Formicoidea</taxon>
        <taxon>Formicidae</taxon>
        <taxon>Myrmicinae</taxon>
        <taxon>Acromyrmex</taxon>
    </lineage>
</organism>
<keyword evidence="8" id="KW-0675">Receptor</keyword>
<keyword evidence="7 10" id="KW-0472">Membrane</keyword>
<evidence type="ECO:0008006" key="13">
    <source>
        <dbReference type="Google" id="ProtNLM"/>
    </source>
</evidence>
<keyword evidence="12" id="KW-1185">Reference proteome</keyword>
<dbReference type="PANTHER" id="PTHR21137:SF35">
    <property type="entry name" value="ODORANT RECEPTOR 19A-RELATED"/>
    <property type="match status" value="1"/>
</dbReference>